<dbReference type="OrthoDB" id="2529286at2759"/>
<comment type="caution">
    <text evidence="1">The sequence shown here is derived from an EMBL/GenBank/DDBJ whole genome shotgun (WGS) entry which is preliminary data.</text>
</comment>
<name>A0A9W7SL37_9PEZI</name>
<dbReference type="PANTHER" id="PTHR14614:SF109">
    <property type="entry name" value="RIBOSOMAL LYSINE N-METHYLTRANSFERASE 5"/>
    <property type="match status" value="1"/>
</dbReference>
<dbReference type="Pfam" id="PF10294">
    <property type="entry name" value="Methyltransf_16"/>
    <property type="match status" value="1"/>
</dbReference>
<reference evidence="1 2" key="1">
    <citation type="journal article" date="2018" name="IMA Fungus">
        <title>IMA Genome-F 10: Nine draft genome sequences of Claviceps purpurea s.lat., including C. arundinis, C. humidiphila, and C. cf. spartinae, pseudomolecules for the pitch canker pathogen Fusarium circinatum, draft genome of Davidsoniella eucalypti, Grosmannia galeiformis, Quambalaria eucalypti, and Teratosphaeria destructans.</title>
        <authorList>
            <person name="Wingfield B.D."/>
            <person name="Liu M."/>
            <person name="Nguyen H.D."/>
            <person name="Lane F.A."/>
            <person name="Morgan S.W."/>
            <person name="De Vos L."/>
            <person name="Wilken P.M."/>
            <person name="Duong T.A."/>
            <person name="Aylward J."/>
            <person name="Coetzee M.P."/>
            <person name="Dadej K."/>
            <person name="De Beer Z.W."/>
            <person name="Findlay W."/>
            <person name="Havenga M."/>
            <person name="Kolarik M."/>
            <person name="Menzies J.G."/>
            <person name="Naidoo K."/>
            <person name="Pochopski O."/>
            <person name="Shoukouhi P."/>
            <person name="Santana Q.C."/>
            <person name="Seifert K.A."/>
            <person name="Soal N."/>
            <person name="Steenkamp E.T."/>
            <person name="Tatham C.T."/>
            <person name="van der Nest M.A."/>
            <person name="Wingfield M.J."/>
        </authorList>
    </citation>
    <scope>NUCLEOTIDE SEQUENCE [LARGE SCALE GENOMIC DNA]</scope>
    <source>
        <strain evidence="1">CMW44962</strain>
    </source>
</reference>
<accession>A0A9W7SL37</accession>
<dbReference type="AlphaFoldDB" id="A0A9W7SL37"/>
<dbReference type="GO" id="GO:0032991">
    <property type="term" value="C:protein-containing complex"/>
    <property type="evidence" value="ECO:0007669"/>
    <property type="project" value="TreeGrafter"/>
</dbReference>
<dbReference type="InterPro" id="IPR029063">
    <property type="entry name" value="SAM-dependent_MTases_sf"/>
</dbReference>
<dbReference type="SUPFAM" id="SSF53335">
    <property type="entry name" value="S-adenosyl-L-methionine-dependent methyltransferases"/>
    <property type="match status" value="1"/>
</dbReference>
<dbReference type="GO" id="GO:0008757">
    <property type="term" value="F:S-adenosylmethionine-dependent methyltransferase activity"/>
    <property type="evidence" value="ECO:0007669"/>
    <property type="project" value="UniProtKB-ARBA"/>
</dbReference>
<gene>
    <name evidence="1" type="ORF">Tdes44962_MAKER04955</name>
</gene>
<dbReference type="Gene3D" id="3.40.50.150">
    <property type="entry name" value="Vaccinia Virus protein VP39"/>
    <property type="match status" value="1"/>
</dbReference>
<keyword evidence="2" id="KW-1185">Reference proteome</keyword>
<reference evidence="1 2" key="2">
    <citation type="journal article" date="2021" name="Curr. Genet.">
        <title>Genetic response to nitrogen starvation in the aggressive Eucalyptus foliar pathogen Teratosphaeria destructans.</title>
        <authorList>
            <person name="Havenga M."/>
            <person name="Wingfield B.D."/>
            <person name="Wingfield M.J."/>
            <person name="Dreyer L.L."/>
            <person name="Roets F."/>
            <person name="Aylward J."/>
        </authorList>
    </citation>
    <scope>NUCLEOTIDE SEQUENCE [LARGE SCALE GENOMIC DNA]</scope>
    <source>
        <strain evidence="1">CMW44962</strain>
    </source>
</reference>
<protein>
    <submittedName>
        <fullName evidence="1">Diaminohydroxyphosphoribosylamino-pyrimidine deaminase</fullName>
    </submittedName>
</protein>
<proteinExistence type="predicted"/>
<dbReference type="InterPro" id="IPR019410">
    <property type="entry name" value="Methyltransf_16"/>
</dbReference>
<dbReference type="Proteomes" id="UP001138500">
    <property type="component" value="Unassembled WGS sequence"/>
</dbReference>
<evidence type="ECO:0000313" key="1">
    <source>
        <dbReference type="EMBL" id="KAH9821465.1"/>
    </source>
</evidence>
<organism evidence="1 2">
    <name type="scientific">Teratosphaeria destructans</name>
    <dbReference type="NCBI Taxonomy" id="418781"/>
    <lineage>
        <taxon>Eukaryota</taxon>
        <taxon>Fungi</taxon>
        <taxon>Dikarya</taxon>
        <taxon>Ascomycota</taxon>
        <taxon>Pezizomycotina</taxon>
        <taxon>Dothideomycetes</taxon>
        <taxon>Dothideomycetidae</taxon>
        <taxon>Mycosphaerellales</taxon>
        <taxon>Teratosphaeriaceae</taxon>
        <taxon>Teratosphaeria</taxon>
    </lineage>
</organism>
<sequence>METEDLLHTLGPEIEDVDEETFDIFSQDRQLDGLGMLDPKASEIDITVAGRDFTIKQSPGILNSSSDSGTTGAVLWKTSVAFANWMVQPKNILMQLGFFHVNKTIIELGCGSSGILPHILAPRVQEYVATDQQHILKTLKTNLDSHVAAQPNKMRKADNIRVLALDWENSDVSLTLTSYGHASGADTIVACDCIYNYALIEPFMQTCAEICRVRRAHDEAGHLQPTVCVVAQHLRQPDVFEKWLERFIRDFRVWRITADLLSTELGEGSEFVVHLAILR</sequence>
<evidence type="ECO:0000313" key="2">
    <source>
        <dbReference type="Proteomes" id="UP001138500"/>
    </source>
</evidence>
<dbReference type="GO" id="GO:0005829">
    <property type="term" value="C:cytosol"/>
    <property type="evidence" value="ECO:0007669"/>
    <property type="project" value="TreeGrafter"/>
</dbReference>
<dbReference type="PANTHER" id="PTHR14614">
    <property type="entry name" value="HEPATOCELLULAR CARCINOMA-ASSOCIATED ANTIGEN"/>
    <property type="match status" value="1"/>
</dbReference>
<dbReference type="EMBL" id="RIBY02002256">
    <property type="protein sequence ID" value="KAH9821465.1"/>
    <property type="molecule type" value="Genomic_DNA"/>
</dbReference>